<name>A0A1S4DRF1_TOBAC</name>
<evidence type="ECO:0000256" key="2">
    <source>
        <dbReference type="SAM" id="MobiDB-lite"/>
    </source>
</evidence>
<reference evidence="3" key="1">
    <citation type="submission" date="2025-08" db="UniProtKB">
        <authorList>
            <consortium name="RefSeq"/>
        </authorList>
    </citation>
    <scope>IDENTIFICATION</scope>
</reference>
<dbReference type="RefSeq" id="XP_016515992.1">
    <property type="nucleotide sequence ID" value="XM_016660506.1"/>
</dbReference>
<organism evidence="3">
    <name type="scientific">Nicotiana tabacum</name>
    <name type="common">Common tobacco</name>
    <dbReference type="NCBI Taxonomy" id="4097"/>
    <lineage>
        <taxon>Eukaryota</taxon>
        <taxon>Viridiplantae</taxon>
        <taxon>Streptophyta</taxon>
        <taxon>Embryophyta</taxon>
        <taxon>Tracheophyta</taxon>
        <taxon>Spermatophyta</taxon>
        <taxon>Magnoliopsida</taxon>
        <taxon>eudicotyledons</taxon>
        <taxon>Gunneridae</taxon>
        <taxon>Pentapetalae</taxon>
        <taxon>asterids</taxon>
        <taxon>lamiids</taxon>
        <taxon>Solanales</taxon>
        <taxon>Solanaceae</taxon>
        <taxon>Nicotianoideae</taxon>
        <taxon>Nicotianeae</taxon>
        <taxon>Nicotiana</taxon>
    </lineage>
</organism>
<feature type="region of interest" description="Disordered" evidence="2">
    <location>
        <begin position="487"/>
        <end position="513"/>
    </location>
</feature>
<feature type="coiled-coil region" evidence="1">
    <location>
        <begin position="298"/>
        <end position="416"/>
    </location>
</feature>
<evidence type="ECO:0000256" key="1">
    <source>
        <dbReference type="SAM" id="Coils"/>
    </source>
</evidence>
<dbReference type="AlphaFoldDB" id="A0A1S4DRF1"/>
<gene>
    <name evidence="3" type="primary">LOC107832647</name>
</gene>
<feature type="region of interest" description="Disordered" evidence="2">
    <location>
        <begin position="115"/>
        <end position="150"/>
    </location>
</feature>
<protein>
    <submittedName>
        <fullName evidence="3">Uncharacterized protein</fullName>
    </submittedName>
</protein>
<dbReference type="PaxDb" id="4097-A0A1S4DRF1"/>
<dbReference type="Gene3D" id="1.10.287.1490">
    <property type="match status" value="1"/>
</dbReference>
<feature type="compositionally biased region" description="Acidic residues" evidence="2">
    <location>
        <begin position="487"/>
        <end position="497"/>
    </location>
</feature>
<accession>A0A1S4DRF1</accession>
<evidence type="ECO:0000313" key="3">
    <source>
        <dbReference type="RefSeq" id="XP_016515992.1"/>
    </source>
</evidence>
<proteinExistence type="predicted"/>
<keyword evidence="1" id="KW-0175">Coiled coil</keyword>
<sequence>MAKTSKIVPHKEKASSSVQDYIPGPYILKADFKVENPSSVPGRCEHVSMYMCSIAEVNFEAVRKYFGWGSEEISGHPRPNSSFLMAYSHRIAFLLYQSRRVGFFSKPPYTTVSASDLSWQQAPVPEQGKGKKRRASSRPEDPKPKTRTVRRNIIALSKDSVHRLREEEEEKDSSSALVVRPAEAVEVVRAAELTAAVPIGVGSKDLDLDRSTPSDFLEVMEMGHSPSLPSFSEEALKEARELKDPEIGAGSGATDPFKDCFTGVDDSSDIGDASLLLEEAQSFITRCEAELRKVLGERDDLRLLCSKKEQAIKDLQADLAKVREERVELDQQLQQMIEKIGLLREEVDQIRAECNQWKETIDRLAAEKETILTKLLSADVQLRNVKQKVLAQTKKIDELEMRLAEAKAEVELSKVLADKSIAVYRADAEAAQVEAREAAKIADARAHWVAELVKCRSRRETLEEIHARGFDLTEEVRKANELEAEVEALASDDDDDDGSKSGSEGGEDLDPKA</sequence>
<dbReference type="KEGG" id="nta:107832647"/>